<protein>
    <recommendedName>
        <fullName evidence="7">Cardiolipin synthase N-terminal domain-containing protein</fullName>
    </recommendedName>
</protein>
<dbReference type="AlphaFoldDB" id="A0A401ZWV2"/>
<comment type="caution">
    <text evidence="8">The sequence shown here is derived from an EMBL/GenBank/DDBJ whole genome shotgun (WGS) entry which is preliminary data.</text>
</comment>
<keyword evidence="2" id="KW-1003">Cell membrane</keyword>
<feature type="transmembrane region" description="Helical" evidence="6">
    <location>
        <begin position="43"/>
        <end position="66"/>
    </location>
</feature>
<evidence type="ECO:0000259" key="7">
    <source>
        <dbReference type="Pfam" id="PF13396"/>
    </source>
</evidence>
<evidence type="ECO:0000256" key="2">
    <source>
        <dbReference type="ARBA" id="ARBA00022475"/>
    </source>
</evidence>
<dbReference type="InterPro" id="IPR027379">
    <property type="entry name" value="CLS_N"/>
</dbReference>
<feature type="domain" description="Cardiolipin synthase N-terminal" evidence="7">
    <location>
        <begin position="37"/>
        <end position="68"/>
    </location>
</feature>
<dbReference type="Pfam" id="PF13396">
    <property type="entry name" value="PLDc_N"/>
    <property type="match status" value="1"/>
</dbReference>
<proteinExistence type="predicted"/>
<evidence type="ECO:0000256" key="6">
    <source>
        <dbReference type="SAM" id="Phobius"/>
    </source>
</evidence>
<evidence type="ECO:0000313" key="8">
    <source>
        <dbReference type="EMBL" id="GCE11399.1"/>
    </source>
</evidence>
<dbReference type="RefSeq" id="WP_126579117.1">
    <property type="nucleotide sequence ID" value="NZ_BIFR01000001.1"/>
</dbReference>
<dbReference type="OrthoDB" id="164492at2"/>
<reference evidence="9" key="1">
    <citation type="submission" date="2018-12" db="EMBL/GenBank/DDBJ databases">
        <title>Tengunoibacter tsumagoiensis gen. nov., sp. nov., Dictyobacter kobayashii sp. nov., D. alpinus sp. nov., and D. joshuensis sp. nov. and description of Dictyobacteraceae fam. nov. within the order Ktedonobacterales isolated from Tengu-no-mugimeshi.</title>
        <authorList>
            <person name="Wang C.M."/>
            <person name="Zheng Y."/>
            <person name="Sakai Y."/>
            <person name="Toyoda A."/>
            <person name="Minakuchi Y."/>
            <person name="Abe K."/>
            <person name="Yokota A."/>
            <person name="Yabe S."/>
        </authorList>
    </citation>
    <scope>NUCLEOTIDE SEQUENCE [LARGE SCALE GENOMIC DNA]</scope>
    <source>
        <strain evidence="9">Uno3</strain>
    </source>
</reference>
<dbReference type="EMBL" id="BIFR01000001">
    <property type="protein sequence ID" value="GCE11399.1"/>
    <property type="molecule type" value="Genomic_DNA"/>
</dbReference>
<feature type="transmembrane region" description="Helical" evidence="6">
    <location>
        <begin position="12"/>
        <end position="31"/>
    </location>
</feature>
<sequence>MSGNRGCLANSLLFLVIIFLPLVGHIIETVMVFEDDHSLAGKILWLAVIWLMPIPVIIGPLLYLLFGQKSARRGRVMFGQASY</sequence>
<name>A0A401ZWV2_9CHLR</name>
<comment type="subcellular location">
    <subcellularLocation>
        <location evidence="1">Cell membrane</location>
        <topology evidence="1">Multi-pass membrane protein</topology>
    </subcellularLocation>
</comment>
<evidence type="ECO:0000313" key="9">
    <source>
        <dbReference type="Proteomes" id="UP000287352"/>
    </source>
</evidence>
<organism evidence="8 9">
    <name type="scientific">Tengunoibacter tsumagoiensis</name>
    <dbReference type="NCBI Taxonomy" id="2014871"/>
    <lineage>
        <taxon>Bacteria</taxon>
        <taxon>Bacillati</taxon>
        <taxon>Chloroflexota</taxon>
        <taxon>Ktedonobacteria</taxon>
        <taxon>Ktedonobacterales</taxon>
        <taxon>Dictyobacteraceae</taxon>
        <taxon>Tengunoibacter</taxon>
    </lineage>
</organism>
<evidence type="ECO:0000256" key="5">
    <source>
        <dbReference type="ARBA" id="ARBA00023136"/>
    </source>
</evidence>
<accession>A0A401ZWV2</accession>
<evidence type="ECO:0000256" key="1">
    <source>
        <dbReference type="ARBA" id="ARBA00004651"/>
    </source>
</evidence>
<dbReference type="Proteomes" id="UP000287352">
    <property type="component" value="Unassembled WGS sequence"/>
</dbReference>
<keyword evidence="5 6" id="KW-0472">Membrane</keyword>
<gene>
    <name evidence="8" type="ORF">KTT_12580</name>
</gene>
<keyword evidence="3 6" id="KW-0812">Transmembrane</keyword>
<keyword evidence="4 6" id="KW-1133">Transmembrane helix</keyword>
<dbReference type="GO" id="GO:0005886">
    <property type="term" value="C:plasma membrane"/>
    <property type="evidence" value="ECO:0007669"/>
    <property type="project" value="UniProtKB-SubCell"/>
</dbReference>
<evidence type="ECO:0000256" key="4">
    <source>
        <dbReference type="ARBA" id="ARBA00022989"/>
    </source>
</evidence>
<evidence type="ECO:0000256" key="3">
    <source>
        <dbReference type="ARBA" id="ARBA00022692"/>
    </source>
</evidence>
<keyword evidence="9" id="KW-1185">Reference proteome</keyword>